<dbReference type="AlphaFoldDB" id="A0A4Y7J839"/>
<name>A0A4Y7J839_PAPSO</name>
<proteinExistence type="predicted"/>
<dbReference type="Proteomes" id="UP000316621">
    <property type="component" value="Chromosome 3"/>
</dbReference>
<reference evidence="1 2" key="1">
    <citation type="journal article" date="2018" name="Science">
        <title>The opium poppy genome and morphinan production.</title>
        <authorList>
            <person name="Guo L."/>
            <person name="Winzer T."/>
            <person name="Yang X."/>
            <person name="Li Y."/>
            <person name="Ning Z."/>
            <person name="He Z."/>
            <person name="Teodor R."/>
            <person name="Lu Y."/>
            <person name="Bowser T.A."/>
            <person name="Graham I.A."/>
            <person name="Ye K."/>
        </authorList>
    </citation>
    <scope>NUCLEOTIDE SEQUENCE [LARGE SCALE GENOMIC DNA]</scope>
    <source>
        <strain evidence="2">cv. HN1</strain>
        <tissue evidence="1">Leaves</tissue>
    </source>
</reference>
<evidence type="ECO:0000313" key="2">
    <source>
        <dbReference type="Proteomes" id="UP000316621"/>
    </source>
</evidence>
<evidence type="ECO:0000313" key="1">
    <source>
        <dbReference type="EMBL" id="RZC56977.1"/>
    </source>
</evidence>
<accession>A0A4Y7J839</accession>
<organism evidence="1 2">
    <name type="scientific">Papaver somniferum</name>
    <name type="common">Opium poppy</name>
    <dbReference type="NCBI Taxonomy" id="3469"/>
    <lineage>
        <taxon>Eukaryota</taxon>
        <taxon>Viridiplantae</taxon>
        <taxon>Streptophyta</taxon>
        <taxon>Embryophyta</taxon>
        <taxon>Tracheophyta</taxon>
        <taxon>Spermatophyta</taxon>
        <taxon>Magnoliopsida</taxon>
        <taxon>Ranunculales</taxon>
        <taxon>Papaveraceae</taxon>
        <taxon>Papaveroideae</taxon>
        <taxon>Papaver</taxon>
    </lineage>
</organism>
<sequence>MENEYIYRHHTHDGMRNNRCSSALVKHIKDPLHLGTMPTRSPPSKLKRGKLEGFYKPIPKEAQKGLLGTLQLSLN</sequence>
<dbReference type="Gramene" id="RZC56977">
    <property type="protein sequence ID" value="RZC56977"/>
    <property type="gene ID" value="C5167_015824"/>
</dbReference>
<gene>
    <name evidence="1" type="ORF">C5167_015824</name>
</gene>
<feature type="non-terminal residue" evidence="1">
    <location>
        <position position="75"/>
    </location>
</feature>
<protein>
    <submittedName>
        <fullName evidence="1">Uncharacterized protein</fullName>
    </submittedName>
</protein>
<keyword evidence="2" id="KW-1185">Reference proteome</keyword>
<dbReference type="Gene3D" id="3.30.530.20">
    <property type="match status" value="1"/>
</dbReference>
<dbReference type="EMBL" id="CM010717">
    <property type="protein sequence ID" value="RZC56977.1"/>
    <property type="molecule type" value="Genomic_DNA"/>
</dbReference>
<dbReference type="InterPro" id="IPR023393">
    <property type="entry name" value="START-like_dom_sf"/>
</dbReference>